<dbReference type="AlphaFoldDB" id="A0A5N6TSN2"/>
<name>A0A5N6TSN2_ASPAV</name>
<proteinExistence type="predicted"/>
<feature type="transmembrane region" description="Helical" evidence="1">
    <location>
        <begin position="70"/>
        <end position="92"/>
    </location>
</feature>
<gene>
    <name evidence="2" type="ORF">BDV25DRAFT_3244</name>
</gene>
<accession>A0A5N6TSN2</accession>
<evidence type="ECO:0000256" key="1">
    <source>
        <dbReference type="SAM" id="Phobius"/>
    </source>
</evidence>
<dbReference type="EMBL" id="ML742125">
    <property type="protein sequence ID" value="KAE8149362.1"/>
    <property type="molecule type" value="Genomic_DNA"/>
</dbReference>
<keyword evidence="1" id="KW-1133">Transmembrane helix</keyword>
<keyword evidence="1" id="KW-0472">Membrane</keyword>
<protein>
    <submittedName>
        <fullName evidence="2">Uncharacterized protein</fullName>
    </submittedName>
</protein>
<dbReference type="Proteomes" id="UP000325780">
    <property type="component" value="Unassembled WGS sequence"/>
</dbReference>
<sequence>MLGLKLSLHQTIHLHHELLARGVHLTIIGSHFTSITSLLWSHFCYTHIPTLEEFSLTDINTFLVERRHTFLSFTFPFIIFFSLLFFFFGFGYDGISGLRH</sequence>
<keyword evidence="1" id="KW-0812">Transmembrane</keyword>
<evidence type="ECO:0000313" key="3">
    <source>
        <dbReference type="Proteomes" id="UP000325780"/>
    </source>
</evidence>
<evidence type="ECO:0000313" key="2">
    <source>
        <dbReference type="EMBL" id="KAE8149362.1"/>
    </source>
</evidence>
<organism evidence="2 3">
    <name type="scientific">Aspergillus avenaceus</name>
    <dbReference type="NCBI Taxonomy" id="36643"/>
    <lineage>
        <taxon>Eukaryota</taxon>
        <taxon>Fungi</taxon>
        <taxon>Dikarya</taxon>
        <taxon>Ascomycota</taxon>
        <taxon>Pezizomycotina</taxon>
        <taxon>Eurotiomycetes</taxon>
        <taxon>Eurotiomycetidae</taxon>
        <taxon>Eurotiales</taxon>
        <taxon>Aspergillaceae</taxon>
        <taxon>Aspergillus</taxon>
        <taxon>Aspergillus subgen. Circumdati</taxon>
    </lineage>
</organism>
<reference evidence="2 3" key="1">
    <citation type="submission" date="2019-04" db="EMBL/GenBank/DDBJ databases">
        <title>Friends and foes A comparative genomics study of 23 Aspergillus species from section Flavi.</title>
        <authorList>
            <consortium name="DOE Joint Genome Institute"/>
            <person name="Kjaerbolling I."/>
            <person name="Vesth T."/>
            <person name="Frisvad J.C."/>
            <person name="Nybo J.L."/>
            <person name="Theobald S."/>
            <person name="Kildgaard S."/>
            <person name="Isbrandt T."/>
            <person name="Kuo A."/>
            <person name="Sato A."/>
            <person name="Lyhne E.K."/>
            <person name="Kogle M.E."/>
            <person name="Wiebenga A."/>
            <person name="Kun R.S."/>
            <person name="Lubbers R.J."/>
            <person name="Makela M.R."/>
            <person name="Barry K."/>
            <person name="Chovatia M."/>
            <person name="Clum A."/>
            <person name="Daum C."/>
            <person name="Haridas S."/>
            <person name="He G."/>
            <person name="LaButti K."/>
            <person name="Lipzen A."/>
            <person name="Mondo S."/>
            <person name="Riley R."/>
            <person name="Salamov A."/>
            <person name="Simmons B.A."/>
            <person name="Magnuson J.K."/>
            <person name="Henrissat B."/>
            <person name="Mortensen U.H."/>
            <person name="Larsen T.O."/>
            <person name="Devries R.P."/>
            <person name="Grigoriev I.V."/>
            <person name="Machida M."/>
            <person name="Baker S.E."/>
            <person name="Andersen M.R."/>
        </authorList>
    </citation>
    <scope>NUCLEOTIDE SEQUENCE [LARGE SCALE GENOMIC DNA]</scope>
    <source>
        <strain evidence="2 3">IBT 18842</strain>
    </source>
</reference>
<keyword evidence="3" id="KW-1185">Reference proteome</keyword>